<keyword evidence="2" id="KW-0238">DNA-binding</keyword>
<evidence type="ECO:0000313" key="6">
    <source>
        <dbReference type="Proteomes" id="UP000199506"/>
    </source>
</evidence>
<dbReference type="Gene3D" id="1.10.10.10">
    <property type="entry name" value="Winged helix-like DNA-binding domain superfamily/Winged helix DNA-binding domain"/>
    <property type="match status" value="1"/>
</dbReference>
<dbReference type="PANTHER" id="PTHR33204">
    <property type="entry name" value="TRANSCRIPTIONAL REGULATOR, MARR FAMILY"/>
    <property type="match status" value="1"/>
</dbReference>
<feature type="domain" description="HTH hxlR-type" evidence="4">
    <location>
        <begin position="10"/>
        <end position="108"/>
    </location>
</feature>
<name>A0A1H7GZJ6_9EURY</name>
<dbReference type="PROSITE" id="PS51118">
    <property type="entry name" value="HTH_HXLR"/>
    <property type="match status" value="1"/>
</dbReference>
<dbReference type="RefSeq" id="WP_091698817.1">
    <property type="nucleotide sequence ID" value="NZ_FOAK01000002.1"/>
</dbReference>
<keyword evidence="1" id="KW-0805">Transcription regulation</keyword>
<dbReference type="InterPro" id="IPR036388">
    <property type="entry name" value="WH-like_DNA-bd_sf"/>
</dbReference>
<evidence type="ECO:0000256" key="2">
    <source>
        <dbReference type="ARBA" id="ARBA00023125"/>
    </source>
</evidence>
<accession>A0A1H7GZJ6</accession>
<reference evidence="5 6" key="1">
    <citation type="submission" date="2016-10" db="EMBL/GenBank/DDBJ databases">
        <authorList>
            <person name="de Groot N.N."/>
        </authorList>
    </citation>
    <scope>NUCLEOTIDE SEQUENCE [LARGE SCALE GENOMIC DNA]</scope>
    <source>
        <strain evidence="5 6">DSM 11978</strain>
    </source>
</reference>
<evidence type="ECO:0000256" key="3">
    <source>
        <dbReference type="ARBA" id="ARBA00023163"/>
    </source>
</evidence>
<organism evidence="5 6">
    <name type="scientific">Methanobrevibacter gottschalkii</name>
    <dbReference type="NCBI Taxonomy" id="190974"/>
    <lineage>
        <taxon>Archaea</taxon>
        <taxon>Methanobacteriati</taxon>
        <taxon>Methanobacteriota</taxon>
        <taxon>Methanomada group</taxon>
        <taxon>Methanobacteria</taxon>
        <taxon>Methanobacteriales</taxon>
        <taxon>Methanobacteriaceae</taxon>
        <taxon>Methanobrevibacter</taxon>
    </lineage>
</organism>
<keyword evidence="3" id="KW-0804">Transcription</keyword>
<gene>
    <name evidence="5" type="ORF">SAMN05216439_0917</name>
</gene>
<dbReference type="InterPro" id="IPR002577">
    <property type="entry name" value="HTH_HxlR"/>
</dbReference>
<dbReference type="GO" id="GO:0003677">
    <property type="term" value="F:DNA binding"/>
    <property type="evidence" value="ECO:0007669"/>
    <property type="project" value="UniProtKB-KW"/>
</dbReference>
<dbReference type="PANTHER" id="PTHR33204:SF18">
    <property type="entry name" value="TRANSCRIPTIONAL REGULATORY PROTEIN"/>
    <property type="match status" value="1"/>
</dbReference>
<dbReference type="OrthoDB" id="10490at2157"/>
<evidence type="ECO:0000313" key="5">
    <source>
        <dbReference type="EMBL" id="SEK42462.1"/>
    </source>
</evidence>
<protein>
    <submittedName>
        <fullName evidence="5">Transcriptional regulator, HxlR family</fullName>
    </submittedName>
</protein>
<dbReference type="Pfam" id="PF01638">
    <property type="entry name" value="HxlR"/>
    <property type="match status" value="1"/>
</dbReference>
<dbReference type="InterPro" id="IPR036390">
    <property type="entry name" value="WH_DNA-bd_sf"/>
</dbReference>
<sequence length="123" mass="14615">MNANAQLMNFPIDNVIQLIRKKWVVQIINDLFFGKTRFHEFKENKPKLSNRVLSSCLKDMEDNGLIQRIVDKYDKKNVRYYLTEKGQSLNKIIYEMAIFSVDSENYTDKTKTELKTVFKEKLL</sequence>
<evidence type="ECO:0000259" key="4">
    <source>
        <dbReference type="PROSITE" id="PS51118"/>
    </source>
</evidence>
<dbReference type="AlphaFoldDB" id="A0A1H7GZJ6"/>
<dbReference type="SUPFAM" id="SSF46785">
    <property type="entry name" value="Winged helix' DNA-binding domain"/>
    <property type="match status" value="1"/>
</dbReference>
<proteinExistence type="predicted"/>
<evidence type="ECO:0000256" key="1">
    <source>
        <dbReference type="ARBA" id="ARBA00023015"/>
    </source>
</evidence>
<dbReference type="Proteomes" id="UP000199506">
    <property type="component" value="Unassembled WGS sequence"/>
</dbReference>
<dbReference type="EMBL" id="FOAK01000002">
    <property type="protein sequence ID" value="SEK42462.1"/>
    <property type="molecule type" value="Genomic_DNA"/>
</dbReference>